<evidence type="ECO:0000313" key="2">
    <source>
        <dbReference type="Proteomes" id="UP000298663"/>
    </source>
</evidence>
<name>A0A4U5M6L1_STECR</name>
<evidence type="ECO:0000313" key="1">
    <source>
        <dbReference type="EMBL" id="TKR64510.1"/>
    </source>
</evidence>
<protein>
    <submittedName>
        <fullName evidence="1">Uncharacterized protein</fullName>
    </submittedName>
</protein>
<reference evidence="1 2" key="2">
    <citation type="journal article" date="2019" name="G3 (Bethesda)">
        <title>Hybrid Assembly of the Genome of the Entomopathogenic Nematode Steinernema carpocapsae Identifies the X-Chromosome.</title>
        <authorList>
            <person name="Serra L."/>
            <person name="Macchietto M."/>
            <person name="Macias-Munoz A."/>
            <person name="McGill C.J."/>
            <person name="Rodriguez I.M."/>
            <person name="Rodriguez B."/>
            <person name="Murad R."/>
            <person name="Mortazavi A."/>
        </authorList>
    </citation>
    <scope>NUCLEOTIDE SEQUENCE [LARGE SCALE GENOMIC DNA]</scope>
    <source>
        <strain evidence="1 2">ALL</strain>
    </source>
</reference>
<keyword evidence="2" id="KW-1185">Reference proteome</keyword>
<accession>A0A4U5M6L1</accession>
<dbReference type="AlphaFoldDB" id="A0A4U5M6L1"/>
<reference evidence="1 2" key="1">
    <citation type="journal article" date="2015" name="Genome Biol.">
        <title>Comparative genomics of Steinernema reveals deeply conserved gene regulatory networks.</title>
        <authorList>
            <person name="Dillman A.R."/>
            <person name="Macchietto M."/>
            <person name="Porter C.F."/>
            <person name="Rogers A."/>
            <person name="Williams B."/>
            <person name="Antoshechkin I."/>
            <person name="Lee M.M."/>
            <person name="Goodwin Z."/>
            <person name="Lu X."/>
            <person name="Lewis E.E."/>
            <person name="Goodrich-Blair H."/>
            <person name="Stock S.P."/>
            <person name="Adams B.J."/>
            <person name="Sternberg P.W."/>
            <person name="Mortazavi A."/>
        </authorList>
    </citation>
    <scope>NUCLEOTIDE SEQUENCE [LARGE SCALE GENOMIC DNA]</scope>
    <source>
        <strain evidence="1 2">ALL</strain>
    </source>
</reference>
<dbReference type="EMBL" id="AZBU02000009">
    <property type="protein sequence ID" value="TKR64510.1"/>
    <property type="molecule type" value="Genomic_DNA"/>
</dbReference>
<comment type="caution">
    <text evidence="1">The sequence shown here is derived from an EMBL/GenBank/DDBJ whole genome shotgun (WGS) entry which is preliminary data.</text>
</comment>
<organism evidence="1 2">
    <name type="scientific">Steinernema carpocapsae</name>
    <name type="common">Entomopathogenic nematode</name>
    <dbReference type="NCBI Taxonomy" id="34508"/>
    <lineage>
        <taxon>Eukaryota</taxon>
        <taxon>Metazoa</taxon>
        <taxon>Ecdysozoa</taxon>
        <taxon>Nematoda</taxon>
        <taxon>Chromadorea</taxon>
        <taxon>Rhabditida</taxon>
        <taxon>Tylenchina</taxon>
        <taxon>Panagrolaimomorpha</taxon>
        <taxon>Strongyloidoidea</taxon>
        <taxon>Steinernematidae</taxon>
        <taxon>Steinernema</taxon>
    </lineage>
</organism>
<dbReference type="Proteomes" id="UP000298663">
    <property type="component" value="Unassembled WGS sequence"/>
</dbReference>
<gene>
    <name evidence="1" type="ORF">L596_025026</name>
</gene>
<sequence>MQILWSRTGRTERQVDSSQPEMAVSVNRRLSVFAISDLSFRVFLKKATYTYIGKRFVLHFTAITNANKPQWFALYWMPLKLKFRTLNRIYSAVIWSMFRTPLTLANVRRLLKVSKIHIHKVMADKLNFTGVCANNFRDKYKRKNEVFGASMDRESCLYFKNLETTSSNGPTDRFIH</sequence>
<proteinExistence type="predicted"/>